<evidence type="ECO:0000313" key="2">
    <source>
        <dbReference type="EMBL" id="KAJ8297464.1"/>
    </source>
</evidence>
<dbReference type="EMBL" id="JARBDR010000923">
    <property type="protein sequence ID" value="KAJ8297464.1"/>
    <property type="molecule type" value="Genomic_DNA"/>
</dbReference>
<proteinExistence type="predicted"/>
<dbReference type="Proteomes" id="UP001217089">
    <property type="component" value="Unassembled WGS sequence"/>
</dbReference>
<protein>
    <submittedName>
        <fullName evidence="2">Uncharacterized protein</fullName>
    </submittedName>
</protein>
<organism evidence="2 3">
    <name type="scientific">Tegillarca granosa</name>
    <name type="common">Malaysian cockle</name>
    <name type="synonym">Anadara granosa</name>
    <dbReference type="NCBI Taxonomy" id="220873"/>
    <lineage>
        <taxon>Eukaryota</taxon>
        <taxon>Metazoa</taxon>
        <taxon>Spiralia</taxon>
        <taxon>Lophotrochozoa</taxon>
        <taxon>Mollusca</taxon>
        <taxon>Bivalvia</taxon>
        <taxon>Autobranchia</taxon>
        <taxon>Pteriomorphia</taxon>
        <taxon>Arcoida</taxon>
        <taxon>Arcoidea</taxon>
        <taxon>Arcidae</taxon>
        <taxon>Tegillarca</taxon>
    </lineage>
</organism>
<keyword evidence="3" id="KW-1185">Reference proteome</keyword>
<name>A0ABQ9E0A0_TEGGR</name>
<keyword evidence="1" id="KW-0732">Signal</keyword>
<feature type="chain" id="PRO_5046143368" evidence="1">
    <location>
        <begin position="18"/>
        <end position="572"/>
    </location>
</feature>
<evidence type="ECO:0000256" key="1">
    <source>
        <dbReference type="SAM" id="SignalP"/>
    </source>
</evidence>
<comment type="caution">
    <text evidence="2">The sequence shown here is derived from an EMBL/GenBank/DDBJ whole genome shotgun (WGS) entry which is preliminary data.</text>
</comment>
<evidence type="ECO:0000313" key="3">
    <source>
        <dbReference type="Proteomes" id="UP001217089"/>
    </source>
</evidence>
<feature type="signal peptide" evidence="1">
    <location>
        <begin position="1"/>
        <end position="17"/>
    </location>
</feature>
<reference evidence="2 3" key="1">
    <citation type="submission" date="2022-12" db="EMBL/GenBank/DDBJ databases">
        <title>Chromosome-level genome of Tegillarca granosa.</title>
        <authorList>
            <person name="Kim J."/>
        </authorList>
    </citation>
    <scope>NUCLEOTIDE SEQUENCE [LARGE SCALE GENOMIC DNA]</scope>
    <source>
        <strain evidence="2">Teg-2019</strain>
        <tissue evidence="2">Adductor muscle</tissue>
    </source>
</reference>
<sequence>MFSYLILSFVIVSQCYCNVFILQADTDRTAGNHEMKHYTNASDGKAVIVTPTRPFSINFCLREKTKVSLTNLRFSHGNSSALFTVSLDHGYWMGTYFSPPSDSWNHFHNTGKFPREYDFESGWHVLKVNVSEGYSNIAIDNAEFDVKDEWMTQGVLTCETVCLDSPSFPQRKDDDNLPHINSPARLEQRSFQTTCAEVDNVDVPIYHPFVEKFSIKATLPQYRSFANRRAENLTGCPHLSPVLWKFEDFHIDSKFKEINDNKNALLIHNPNFDNSTSNMLLVVLFKLEGQKKGSIDAKIGSSLFLRFKRLKHPVKVTMRYRGQAGNMSSPVKKLFDPSALENHWSIPDFTWTENEDNYIVLDLNADVRINFDVDNLRLERRPMLPEQVITIYKSDDVIIEAVLIEFWWLAPDSMTVRLANGKTINNVAYLRLYRPVPWNMGYAQVFVLYQDGNCRLLPLAPEGLDWIPFGTSVILGQTYSDSIRPYVSITEVHITPELWEMNVFYKDGGSLKLKLFTTYSDTTAVAALDGDYIEYRFYGVESVGSDGFKSSRRYGGLVYGRRTCVQTQREHV</sequence>
<accession>A0ABQ9E0A0</accession>
<gene>
    <name evidence="2" type="ORF">KUTeg_023995</name>
</gene>